<proteinExistence type="predicted"/>
<dbReference type="EMBL" id="DVIQ01000015">
    <property type="protein sequence ID" value="HIS30423.1"/>
    <property type="molecule type" value="Genomic_DNA"/>
</dbReference>
<reference evidence="2" key="1">
    <citation type="submission" date="2020-10" db="EMBL/GenBank/DDBJ databases">
        <authorList>
            <person name="Gilroy R."/>
        </authorList>
    </citation>
    <scope>NUCLEOTIDE SEQUENCE</scope>
    <source>
        <strain evidence="2">CHK190-19873</strain>
    </source>
</reference>
<accession>A0A9D1JJ84</accession>
<feature type="domain" description="Nucleotide modification associated" evidence="1">
    <location>
        <begin position="2"/>
        <end position="258"/>
    </location>
</feature>
<organism evidence="2 3">
    <name type="scientific">Candidatus Limivivens intestinipullorum</name>
    <dbReference type="NCBI Taxonomy" id="2840858"/>
    <lineage>
        <taxon>Bacteria</taxon>
        <taxon>Bacillati</taxon>
        <taxon>Bacillota</taxon>
        <taxon>Clostridia</taxon>
        <taxon>Lachnospirales</taxon>
        <taxon>Lachnospiraceae</taxon>
        <taxon>Lachnospiraceae incertae sedis</taxon>
        <taxon>Candidatus Limivivens</taxon>
    </lineage>
</organism>
<comment type="caution">
    <text evidence="2">The sequence shown here is derived from an EMBL/GenBank/DDBJ whole genome shotgun (WGS) entry which is preliminary data.</text>
</comment>
<dbReference type="Pfam" id="PF18754">
    <property type="entry name" value="Nmad3"/>
    <property type="match status" value="1"/>
</dbReference>
<gene>
    <name evidence="2" type="ORF">IAB44_02580</name>
</gene>
<evidence type="ECO:0000259" key="1">
    <source>
        <dbReference type="Pfam" id="PF18754"/>
    </source>
</evidence>
<dbReference type="AlphaFoldDB" id="A0A9D1JJ84"/>
<evidence type="ECO:0000313" key="3">
    <source>
        <dbReference type="Proteomes" id="UP000823935"/>
    </source>
</evidence>
<dbReference type="InterPro" id="IPR041135">
    <property type="entry name" value="Nmad3"/>
</dbReference>
<dbReference type="Proteomes" id="UP000823935">
    <property type="component" value="Unassembled WGS sequence"/>
</dbReference>
<reference evidence="2" key="2">
    <citation type="journal article" date="2021" name="PeerJ">
        <title>Extensive microbial diversity within the chicken gut microbiome revealed by metagenomics and culture.</title>
        <authorList>
            <person name="Gilroy R."/>
            <person name="Ravi A."/>
            <person name="Getino M."/>
            <person name="Pursley I."/>
            <person name="Horton D.L."/>
            <person name="Alikhan N.F."/>
            <person name="Baker D."/>
            <person name="Gharbi K."/>
            <person name="Hall N."/>
            <person name="Watson M."/>
            <person name="Adriaenssens E.M."/>
            <person name="Foster-Nyarko E."/>
            <person name="Jarju S."/>
            <person name="Secka A."/>
            <person name="Antonio M."/>
            <person name="Oren A."/>
            <person name="Chaudhuri R.R."/>
            <person name="La Ragione R."/>
            <person name="Hildebrand F."/>
            <person name="Pallen M.J."/>
        </authorList>
    </citation>
    <scope>NUCLEOTIDE SEQUENCE</scope>
    <source>
        <strain evidence="2">CHK190-19873</strain>
    </source>
</reference>
<protein>
    <recommendedName>
        <fullName evidence="1">Nucleotide modification associated domain-containing protein</fullName>
    </recommendedName>
</protein>
<evidence type="ECO:0000313" key="2">
    <source>
        <dbReference type="EMBL" id="HIS30423.1"/>
    </source>
</evidence>
<sequence length="278" mass="32286">MKIILSRKGFDSSYGGYPSFIFQNGLLQPLPIPSSYETIRYSDIYSPYDGLTLYDTMRSLNAAIKDKTWVGLTKDQTCHLDPDLGFDSLSRCGEWVGCFGQEGAAQTVLRKQLVGSGDIFLFFGWFNHCYPSDHGLKFRKGDGSHVIFGYLQVEKVLYTAEEEIPQWLKYHPHAHERHIKKRNNCIYVARKYCSWNHELKGYGLFNYSDALCLTKNGCSRSKWNLPEIFRDVRITYHSTDNWKDGYFQSAYRGQEFVIEENSEIEKWAVSLIEKNSRR</sequence>
<name>A0A9D1JJ84_9FIRM</name>